<comment type="caution">
    <text evidence="2">The sequence shown here is derived from an EMBL/GenBank/DDBJ whole genome shotgun (WGS) entry which is preliminary data.</text>
</comment>
<evidence type="ECO:0000313" key="3">
    <source>
        <dbReference type="Proteomes" id="UP000290759"/>
    </source>
</evidence>
<dbReference type="RefSeq" id="WP_129222561.1">
    <property type="nucleotide sequence ID" value="NZ_QYBB01000001.1"/>
</dbReference>
<feature type="transmembrane region" description="Helical" evidence="1">
    <location>
        <begin position="86"/>
        <end position="108"/>
    </location>
</feature>
<feature type="transmembrane region" description="Helical" evidence="1">
    <location>
        <begin position="144"/>
        <end position="159"/>
    </location>
</feature>
<evidence type="ECO:0000313" key="2">
    <source>
        <dbReference type="EMBL" id="RYC33702.1"/>
    </source>
</evidence>
<dbReference type="EMBL" id="QYBB01000001">
    <property type="protein sequence ID" value="RYC33702.1"/>
    <property type="molecule type" value="Genomic_DNA"/>
</dbReference>
<reference evidence="2 3" key="1">
    <citation type="submission" date="2018-12" db="EMBL/GenBank/DDBJ databases">
        <authorList>
            <person name="Grouzdev D.S."/>
            <person name="Krutkina M.S."/>
        </authorList>
    </citation>
    <scope>NUCLEOTIDE SEQUENCE [LARGE SCALE GENOMIC DNA]</scope>
    <source>
        <strain evidence="2 3">RmlP026</strain>
    </source>
</reference>
<feature type="transmembrane region" description="Helical" evidence="1">
    <location>
        <begin position="315"/>
        <end position="333"/>
    </location>
</feature>
<evidence type="ECO:0000256" key="1">
    <source>
        <dbReference type="SAM" id="Phobius"/>
    </source>
</evidence>
<dbReference type="OrthoDB" id="176190at2"/>
<accession>A0A4Q2UAU7</accession>
<organism evidence="2 3">
    <name type="scientific">Lichenibacterium minor</name>
    <dbReference type="NCBI Taxonomy" id="2316528"/>
    <lineage>
        <taxon>Bacteria</taxon>
        <taxon>Pseudomonadati</taxon>
        <taxon>Pseudomonadota</taxon>
        <taxon>Alphaproteobacteria</taxon>
        <taxon>Hyphomicrobiales</taxon>
        <taxon>Lichenihabitantaceae</taxon>
        <taxon>Lichenibacterium</taxon>
    </lineage>
</organism>
<keyword evidence="1" id="KW-1133">Transmembrane helix</keyword>
<feature type="transmembrane region" description="Helical" evidence="1">
    <location>
        <begin position="12"/>
        <end position="33"/>
    </location>
</feature>
<gene>
    <name evidence="2" type="ORF">D3273_00145</name>
</gene>
<feature type="transmembrane region" description="Helical" evidence="1">
    <location>
        <begin position="212"/>
        <end position="233"/>
    </location>
</feature>
<protein>
    <submittedName>
        <fullName evidence="2">Uncharacterized protein</fullName>
    </submittedName>
</protein>
<feature type="transmembrane region" description="Helical" evidence="1">
    <location>
        <begin position="340"/>
        <end position="362"/>
    </location>
</feature>
<reference evidence="2 3" key="2">
    <citation type="submission" date="2019-02" db="EMBL/GenBank/DDBJ databases">
        <title>'Lichenibacterium ramalinii' gen. nov. sp. nov., 'Lichenibacterium minor' gen. nov. sp. nov.</title>
        <authorList>
            <person name="Pankratov T."/>
        </authorList>
    </citation>
    <scope>NUCLEOTIDE SEQUENCE [LARGE SCALE GENOMIC DNA]</scope>
    <source>
        <strain evidence="2 3">RmlP026</strain>
    </source>
</reference>
<name>A0A4Q2UAU7_9HYPH</name>
<dbReference type="AlphaFoldDB" id="A0A4Q2UAU7"/>
<keyword evidence="1" id="KW-0812">Transmembrane</keyword>
<feature type="transmembrane region" description="Helical" evidence="1">
    <location>
        <begin position="288"/>
        <end position="309"/>
    </location>
</feature>
<dbReference type="Proteomes" id="UP000290759">
    <property type="component" value="Unassembled WGS sequence"/>
</dbReference>
<proteinExistence type="predicted"/>
<sequence length="799" mass="82582">MTVGTTRTGRAVGRAAVTAAVLALAGAALLFVLKPLSIQLPAGGRDESWIAVLGEAAARSARWGVDITFTYGPASELVTRYFTEGYLLRAVPVLCGLALVHTFALALLARGAVKGLRHGAWLVPLALAADAAALATQLALDIDAFVYALVLALLLLDLARAPKDRAAAATVLSGAALLGAIAVAKTSFGVAALGVFILADVRAVLARRRVPALLPACLAGALACFLGHGQSLVDLPAYLDLQGQQASGYGEAMYLASDGVELGAFLLGAAALVAVSGLGGSPGRGGRVAAALGTAFLSLVGLKAGFVRADTHTQIAWSLLGQGGLIVAVGLVLPRSRLGAAALGTGALAVLWVAGPLFLLAATGRDASLAHLPDVYTGMRGQLAAELDAVGRFARSPSAFAARARSDKAAAWAAAAAARPMPPLSGTVDMLPSEQSAVLANGLDYRPRPSFQEYPTYTAGLIAANAAFYAGPNAPDWVIFGMGELDDRYPAAMEGALWPELLRRYEPRTRVGPWVALRRRADPLADPLSPPVAVETVLGRPAALPFTGPVFARMTVRPTPLGRVAAVLFRPPALTLRVTLANGDRQDYRFVPAMAAGGFLLSPLLTDADGFADLALGHAEDTGGADVTAVAVEGAPWARFFYQPSVSVELRRVTVPAAAPSAASAPLVEDLARALPWRRLVRAIGRAGQLDGDRLTALPPTALTIPVAGARRLRLKFGISDAAWTDGATKGVCFAVAASPGAVPIWRRCLDPAAVVADRGQQSEDVDLPPGLAAVTAETSCREDCAWGWSYWGGIVPEN</sequence>
<keyword evidence="1" id="KW-0472">Membrane</keyword>
<keyword evidence="3" id="KW-1185">Reference proteome</keyword>
<feature type="transmembrane region" description="Helical" evidence="1">
    <location>
        <begin position="253"/>
        <end position="276"/>
    </location>
</feature>